<feature type="compositionally biased region" description="Polar residues" evidence="1">
    <location>
        <begin position="139"/>
        <end position="159"/>
    </location>
</feature>
<dbReference type="EMBL" id="MU003812">
    <property type="protein sequence ID" value="KAF2719351.1"/>
    <property type="molecule type" value="Genomic_DNA"/>
</dbReference>
<name>A0A9P4Q6R1_9PEZI</name>
<accession>A0A9P4Q6R1</accession>
<dbReference type="Proteomes" id="UP000799441">
    <property type="component" value="Unassembled WGS sequence"/>
</dbReference>
<organism evidence="2 3">
    <name type="scientific">Polychaeton citri CBS 116435</name>
    <dbReference type="NCBI Taxonomy" id="1314669"/>
    <lineage>
        <taxon>Eukaryota</taxon>
        <taxon>Fungi</taxon>
        <taxon>Dikarya</taxon>
        <taxon>Ascomycota</taxon>
        <taxon>Pezizomycotina</taxon>
        <taxon>Dothideomycetes</taxon>
        <taxon>Dothideomycetidae</taxon>
        <taxon>Capnodiales</taxon>
        <taxon>Capnodiaceae</taxon>
        <taxon>Polychaeton</taxon>
    </lineage>
</organism>
<reference evidence="2" key="1">
    <citation type="journal article" date="2020" name="Stud. Mycol.">
        <title>101 Dothideomycetes genomes: a test case for predicting lifestyles and emergence of pathogens.</title>
        <authorList>
            <person name="Haridas S."/>
            <person name="Albert R."/>
            <person name="Binder M."/>
            <person name="Bloem J."/>
            <person name="Labutti K."/>
            <person name="Salamov A."/>
            <person name="Andreopoulos B."/>
            <person name="Baker S."/>
            <person name="Barry K."/>
            <person name="Bills G."/>
            <person name="Bluhm B."/>
            <person name="Cannon C."/>
            <person name="Castanera R."/>
            <person name="Culley D."/>
            <person name="Daum C."/>
            <person name="Ezra D."/>
            <person name="Gonzalez J."/>
            <person name="Henrissat B."/>
            <person name="Kuo A."/>
            <person name="Liang C."/>
            <person name="Lipzen A."/>
            <person name="Lutzoni F."/>
            <person name="Magnuson J."/>
            <person name="Mondo S."/>
            <person name="Nolan M."/>
            <person name="Ohm R."/>
            <person name="Pangilinan J."/>
            <person name="Park H.-J."/>
            <person name="Ramirez L."/>
            <person name="Alfaro M."/>
            <person name="Sun H."/>
            <person name="Tritt A."/>
            <person name="Yoshinaga Y."/>
            <person name="Zwiers L.-H."/>
            <person name="Turgeon B."/>
            <person name="Goodwin S."/>
            <person name="Spatafora J."/>
            <person name="Crous P."/>
            <person name="Grigoriev I."/>
        </authorList>
    </citation>
    <scope>NUCLEOTIDE SEQUENCE</scope>
    <source>
        <strain evidence="2">CBS 116435</strain>
    </source>
</reference>
<gene>
    <name evidence="2" type="ORF">K431DRAFT_112785</name>
</gene>
<evidence type="ECO:0000313" key="2">
    <source>
        <dbReference type="EMBL" id="KAF2719351.1"/>
    </source>
</evidence>
<comment type="caution">
    <text evidence="2">The sequence shown here is derived from an EMBL/GenBank/DDBJ whole genome shotgun (WGS) entry which is preliminary data.</text>
</comment>
<sequence length="159" mass="17484">MFPMGSSPSTCNMIRAHTRAKGKRRPAGSCLQRCHRPQSDRSFITHGIRALSRPPLPPLANTQLLSYLVLPFPSQGLHGRTQIQTSMQHDRDGRYRRADTNVCCLPVSLSREIGYPSLSSPAPPARSPVRTHRGALGHQRQTGPGVTCASLTRPNVNRT</sequence>
<evidence type="ECO:0000313" key="3">
    <source>
        <dbReference type="Proteomes" id="UP000799441"/>
    </source>
</evidence>
<dbReference type="AlphaFoldDB" id="A0A9P4Q6R1"/>
<feature type="region of interest" description="Disordered" evidence="1">
    <location>
        <begin position="115"/>
        <end position="159"/>
    </location>
</feature>
<keyword evidence="3" id="KW-1185">Reference proteome</keyword>
<evidence type="ECO:0000256" key="1">
    <source>
        <dbReference type="SAM" id="MobiDB-lite"/>
    </source>
</evidence>
<proteinExistence type="predicted"/>
<protein>
    <submittedName>
        <fullName evidence="2">Uncharacterized protein</fullName>
    </submittedName>
</protein>